<evidence type="ECO:0000256" key="8">
    <source>
        <dbReference type="SAM" id="Phobius"/>
    </source>
</evidence>
<sequence length="645" mass="70106">MAARLDEVIRQVELTQIRSTSVRVKDGDELEIGHVDGPFTTAAAAAPGRRKRIARALGWRLSDTYRLWRVAHAPGSREDGTLFGVVVAHIAAQVLLLSLPVYAGKLVSDLTGGETHGGEVDGGRIRQNLIEAIGVIALYILLSCSASLVLMLLGIRWRAALTRELHRAYLLGGRSLAFYKVQLFACDNPDQRIASDSATFTRICCGGVTPPYPSLITDVVQALSLAVAATVVSVSRAGWRITLISYAYNVLTIGVNVLISLPIASSTVAQEAREADLRHAHVRLQMCAESVAFHAAQSAEHALLEERLGTTLVNQRKLTLEYFRLRLSLEVTGVGGSLVGLFFAAISIWSGERKVFAVAELSQILGTLDMLTSALQALPGVLPRVTTVGGLSKRLTELHALLADINDAPPPPVRPTHSADSLGCAGLAFSTPDGQRALARSLTLTVQTGGSVLVVGESGVGKSSLLRCLAGLWDADEGEIFTPAGLVFLPQKPFMCVGSLRAQVCYPRLGEPRDEASTQARDARVRDILERVHLGQPLCQFGLDGVEAWEDVLSLGEQQRVCFARLLFHRPRFAIMDESTSALDLDLEESCMRLVVEARITMLAVAHRPSVRKHFQHVLRMRRDGQHELVPVEQRESDVQVERFT</sequence>
<dbReference type="Gene3D" id="1.20.1560.10">
    <property type="entry name" value="ABC transporter type 1, transmembrane domain"/>
    <property type="match status" value="1"/>
</dbReference>
<keyword evidence="2" id="KW-0813">Transport</keyword>
<feature type="transmembrane region" description="Helical" evidence="8">
    <location>
        <begin position="82"/>
        <end position="103"/>
    </location>
</feature>
<accession>A0A8J5Y455</accession>
<dbReference type="PROSITE" id="PS00211">
    <property type="entry name" value="ABC_TRANSPORTER_1"/>
    <property type="match status" value="1"/>
</dbReference>
<comment type="caution">
    <text evidence="11">The sequence shown here is derived from an EMBL/GenBank/DDBJ whole genome shotgun (WGS) entry which is preliminary data.</text>
</comment>
<dbReference type="InterPro" id="IPR036640">
    <property type="entry name" value="ABC1_TM_sf"/>
</dbReference>
<dbReference type="EMBL" id="JAGTXO010000001">
    <property type="protein sequence ID" value="KAG8470644.1"/>
    <property type="molecule type" value="Genomic_DNA"/>
</dbReference>
<dbReference type="GO" id="GO:0005524">
    <property type="term" value="F:ATP binding"/>
    <property type="evidence" value="ECO:0007669"/>
    <property type="project" value="UniProtKB-KW"/>
</dbReference>
<protein>
    <submittedName>
        <fullName evidence="11">Uncharacterized protein</fullName>
    </submittedName>
</protein>
<evidence type="ECO:0000256" key="4">
    <source>
        <dbReference type="ARBA" id="ARBA00022741"/>
    </source>
</evidence>
<evidence type="ECO:0000256" key="7">
    <source>
        <dbReference type="ARBA" id="ARBA00023136"/>
    </source>
</evidence>
<feature type="transmembrane region" description="Helical" evidence="8">
    <location>
        <begin position="132"/>
        <end position="155"/>
    </location>
</feature>
<evidence type="ECO:0000313" key="11">
    <source>
        <dbReference type="EMBL" id="KAG8470644.1"/>
    </source>
</evidence>
<evidence type="ECO:0000259" key="10">
    <source>
        <dbReference type="PROSITE" id="PS50929"/>
    </source>
</evidence>
<dbReference type="InterPro" id="IPR027417">
    <property type="entry name" value="P-loop_NTPase"/>
</dbReference>
<dbReference type="CDD" id="cd03223">
    <property type="entry name" value="ABCD_peroxisomal_ALDP"/>
    <property type="match status" value="1"/>
</dbReference>
<dbReference type="GO" id="GO:0016020">
    <property type="term" value="C:membrane"/>
    <property type="evidence" value="ECO:0007669"/>
    <property type="project" value="InterPro"/>
</dbReference>
<name>A0A8J5Y455_DIALT</name>
<dbReference type="PROSITE" id="PS00675">
    <property type="entry name" value="SIGMA54_INTERACT_1"/>
    <property type="match status" value="1"/>
</dbReference>
<keyword evidence="5" id="KW-0067">ATP-binding</keyword>
<dbReference type="InterPro" id="IPR003593">
    <property type="entry name" value="AAA+_ATPase"/>
</dbReference>
<evidence type="ECO:0000313" key="12">
    <source>
        <dbReference type="Proteomes" id="UP000751190"/>
    </source>
</evidence>
<dbReference type="GO" id="GO:0140359">
    <property type="term" value="F:ABC-type transporter activity"/>
    <property type="evidence" value="ECO:0007669"/>
    <property type="project" value="InterPro"/>
</dbReference>
<evidence type="ECO:0000259" key="9">
    <source>
        <dbReference type="PROSITE" id="PS50893"/>
    </source>
</evidence>
<dbReference type="Gene3D" id="3.40.50.300">
    <property type="entry name" value="P-loop containing nucleotide triphosphate hydrolases"/>
    <property type="match status" value="1"/>
</dbReference>
<evidence type="ECO:0000256" key="3">
    <source>
        <dbReference type="ARBA" id="ARBA00022692"/>
    </source>
</evidence>
<feature type="domain" description="ABC transporter" evidence="9">
    <location>
        <begin position="422"/>
        <end position="643"/>
    </location>
</feature>
<dbReference type="InterPro" id="IPR003439">
    <property type="entry name" value="ABC_transporter-like_ATP-bd"/>
</dbReference>
<dbReference type="Proteomes" id="UP000751190">
    <property type="component" value="Unassembled WGS sequence"/>
</dbReference>
<dbReference type="InterPro" id="IPR025662">
    <property type="entry name" value="Sigma_54_int_dom_ATP-bd_1"/>
</dbReference>
<evidence type="ECO:0000256" key="5">
    <source>
        <dbReference type="ARBA" id="ARBA00022840"/>
    </source>
</evidence>
<dbReference type="Pfam" id="PF06472">
    <property type="entry name" value="ABC_membrane_2"/>
    <property type="match status" value="1"/>
</dbReference>
<dbReference type="PANTHER" id="PTHR11384:SF59">
    <property type="entry name" value="LYSOSOMAL COBALAMIN TRANSPORTER ABCD4"/>
    <property type="match status" value="1"/>
</dbReference>
<dbReference type="SUPFAM" id="SSF52540">
    <property type="entry name" value="P-loop containing nucleoside triphosphate hydrolases"/>
    <property type="match status" value="1"/>
</dbReference>
<keyword evidence="3 8" id="KW-0812">Transmembrane</keyword>
<dbReference type="PROSITE" id="PS50929">
    <property type="entry name" value="ABC_TM1F"/>
    <property type="match status" value="1"/>
</dbReference>
<feature type="transmembrane region" description="Helical" evidence="8">
    <location>
        <begin position="327"/>
        <end position="349"/>
    </location>
</feature>
<dbReference type="GO" id="GO:0016887">
    <property type="term" value="F:ATP hydrolysis activity"/>
    <property type="evidence" value="ECO:0007669"/>
    <property type="project" value="InterPro"/>
</dbReference>
<gene>
    <name evidence="11" type="ORF">KFE25_009065</name>
</gene>
<keyword evidence="6 8" id="KW-1133">Transmembrane helix</keyword>
<dbReference type="InterPro" id="IPR017871">
    <property type="entry name" value="ABC_transporter-like_CS"/>
</dbReference>
<reference evidence="11" key="1">
    <citation type="submission" date="2021-05" db="EMBL/GenBank/DDBJ databases">
        <title>The genome of the haptophyte Pavlova lutheri (Diacronema luteri, Pavlovales) - a model for lipid biosynthesis in eukaryotic algae.</title>
        <authorList>
            <person name="Hulatt C.J."/>
            <person name="Posewitz M.C."/>
        </authorList>
    </citation>
    <scope>NUCLEOTIDE SEQUENCE</scope>
    <source>
        <strain evidence="11">NIVA-4/92</strain>
    </source>
</reference>
<dbReference type="InterPro" id="IPR011527">
    <property type="entry name" value="ABC1_TM_dom"/>
</dbReference>
<dbReference type="OMA" id="VEARITM"/>
<organism evidence="11 12">
    <name type="scientific">Diacronema lutheri</name>
    <name type="common">Unicellular marine alga</name>
    <name type="synonym">Monochrysis lutheri</name>
    <dbReference type="NCBI Taxonomy" id="2081491"/>
    <lineage>
        <taxon>Eukaryota</taxon>
        <taxon>Haptista</taxon>
        <taxon>Haptophyta</taxon>
        <taxon>Pavlovophyceae</taxon>
        <taxon>Pavlovales</taxon>
        <taxon>Pavlovaceae</taxon>
        <taxon>Diacronema</taxon>
    </lineage>
</organism>
<dbReference type="PROSITE" id="PS50893">
    <property type="entry name" value="ABC_TRANSPORTER_2"/>
    <property type="match status" value="1"/>
</dbReference>
<dbReference type="SMART" id="SM00382">
    <property type="entry name" value="AAA"/>
    <property type="match status" value="1"/>
</dbReference>
<proteinExistence type="inferred from homology"/>
<dbReference type="PANTHER" id="PTHR11384">
    <property type="entry name" value="ATP-BINDING CASSETTE, SUB-FAMILY D MEMBER"/>
    <property type="match status" value="1"/>
</dbReference>
<keyword evidence="12" id="KW-1185">Reference proteome</keyword>
<dbReference type="InterPro" id="IPR050835">
    <property type="entry name" value="ABC_transporter_sub-D"/>
</dbReference>
<dbReference type="Pfam" id="PF00005">
    <property type="entry name" value="ABC_tran"/>
    <property type="match status" value="1"/>
</dbReference>
<evidence type="ECO:0000256" key="6">
    <source>
        <dbReference type="ARBA" id="ARBA00022989"/>
    </source>
</evidence>
<keyword evidence="4" id="KW-0547">Nucleotide-binding</keyword>
<keyword evidence="7 8" id="KW-0472">Membrane</keyword>
<dbReference type="OrthoDB" id="422637at2759"/>
<feature type="domain" description="ABC transmembrane type-1" evidence="10">
    <location>
        <begin position="83"/>
        <end position="387"/>
    </location>
</feature>
<evidence type="ECO:0000256" key="2">
    <source>
        <dbReference type="ARBA" id="ARBA00022448"/>
    </source>
</evidence>
<comment type="similarity">
    <text evidence="1">Belongs to the ABC transporter superfamily. ABCD family. Peroxisomal fatty acyl CoA transporter (TC 3.A.1.203) subfamily.</text>
</comment>
<dbReference type="AlphaFoldDB" id="A0A8J5Y455"/>
<evidence type="ECO:0000256" key="1">
    <source>
        <dbReference type="ARBA" id="ARBA00008575"/>
    </source>
</evidence>
<dbReference type="SUPFAM" id="SSF90123">
    <property type="entry name" value="ABC transporter transmembrane region"/>
    <property type="match status" value="1"/>
</dbReference>